<name>A0A834U700_VESGE</name>
<keyword evidence="2" id="KW-1185">Reference proteome</keyword>
<dbReference type="EMBL" id="JACSDZ010000001">
    <property type="protein sequence ID" value="KAF7418951.1"/>
    <property type="molecule type" value="Genomic_DNA"/>
</dbReference>
<accession>A0A834U700</accession>
<reference evidence="1" key="1">
    <citation type="journal article" date="2020" name="G3 (Bethesda)">
        <title>High-Quality Assemblies for Three Invasive Social Wasps from the &lt;i&gt;Vespula&lt;/i&gt; Genus.</title>
        <authorList>
            <person name="Harrop T.W.R."/>
            <person name="Guhlin J."/>
            <person name="McLaughlin G.M."/>
            <person name="Permina E."/>
            <person name="Stockwell P."/>
            <person name="Gilligan J."/>
            <person name="Le Lec M.F."/>
            <person name="Gruber M.A.M."/>
            <person name="Quinn O."/>
            <person name="Lovegrove M."/>
            <person name="Duncan E.J."/>
            <person name="Remnant E.J."/>
            <person name="Van Eeckhoven J."/>
            <person name="Graham B."/>
            <person name="Knapp R.A."/>
            <person name="Langford K.W."/>
            <person name="Kronenberg Z."/>
            <person name="Press M.O."/>
            <person name="Eacker S.M."/>
            <person name="Wilson-Rankin E.E."/>
            <person name="Purcell J."/>
            <person name="Lester P.J."/>
            <person name="Dearden P.K."/>
        </authorList>
    </citation>
    <scope>NUCLEOTIDE SEQUENCE</scope>
    <source>
        <strain evidence="1">Linc-1</strain>
    </source>
</reference>
<organism evidence="1 2">
    <name type="scientific">Vespula germanica</name>
    <name type="common">German yellow jacket</name>
    <name type="synonym">Paravespula germanica</name>
    <dbReference type="NCBI Taxonomy" id="30212"/>
    <lineage>
        <taxon>Eukaryota</taxon>
        <taxon>Metazoa</taxon>
        <taxon>Ecdysozoa</taxon>
        <taxon>Arthropoda</taxon>
        <taxon>Hexapoda</taxon>
        <taxon>Insecta</taxon>
        <taxon>Pterygota</taxon>
        <taxon>Neoptera</taxon>
        <taxon>Endopterygota</taxon>
        <taxon>Hymenoptera</taxon>
        <taxon>Apocrita</taxon>
        <taxon>Aculeata</taxon>
        <taxon>Vespoidea</taxon>
        <taxon>Vespidae</taxon>
        <taxon>Vespinae</taxon>
        <taxon>Vespula</taxon>
    </lineage>
</organism>
<protein>
    <submittedName>
        <fullName evidence="1">Uncharacterized protein</fullName>
    </submittedName>
</protein>
<sequence length="179" mass="20074">MSIARDKFNGRRTSNHLEAKFPWKADWGSASKLPGPLRFLAHHCRYSRNSEATTPLSFVTFTSRSPLPTPFSHQLLTPPSNGQGSSSPTLTPLSIGAFKRKIQKYTKPKPIPQLSSSSAITDDYNQGIKVCENVGAMSKVKTPSRRDDVIYRYDELLHQGNKNYEGFCRKTESPLRSTK</sequence>
<evidence type="ECO:0000313" key="1">
    <source>
        <dbReference type="EMBL" id="KAF7418951.1"/>
    </source>
</evidence>
<comment type="caution">
    <text evidence="1">The sequence shown here is derived from an EMBL/GenBank/DDBJ whole genome shotgun (WGS) entry which is preliminary data.</text>
</comment>
<dbReference type="AlphaFoldDB" id="A0A834U700"/>
<proteinExistence type="predicted"/>
<evidence type="ECO:0000313" key="2">
    <source>
        <dbReference type="Proteomes" id="UP000617340"/>
    </source>
</evidence>
<gene>
    <name evidence="1" type="ORF">HZH68_001604</name>
</gene>
<dbReference type="Proteomes" id="UP000617340">
    <property type="component" value="Unassembled WGS sequence"/>
</dbReference>